<proteinExistence type="inferred from homology"/>
<comment type="caution">
    <text evidence="9">The sequence shown here is derived from an EMBL/GenBank/DDBJ whole genome shotgun (WGS) entry which is preliminary data.</text>
</comment>
<keyword evidence="10" id="KW-1185">Reference proteome</keyword>
<dbReference type="InterPro" id="IPR036443">
    <property type="entry name" value="Znf_RanBP2_sf"/>
</dbReference>
<feature type="domain" description="RanBP2-type" evidence="8">
    <location>
        <begin position="14"/>
        <end position="44"/>
    </location>
</feature>
<name>A0A813E0G6_POLGL</name>
<dbReference type="PROSITE" id="PS50199">
    <property type="entry name" value="ZF_RANBP2_2"/>
    <property type="match status" value="1"/>
</dbReference>
<evidence type="ECO:0000256" key="5">
    <source>
        <dbReference type="ARBA" id="ARBA00022833"/>
    </source>
</evidence>
<evidence type="ECO:0000256" key="2">
    <source>
        <dbReference type="ARBA" id="ARBA00022723"/>
    </source>
</evidence>
<evidence type="ECO:0000256" key="1">
    <source>
        <dbReference type="ARBA" id="ARBA00006499"/>
    </source>
</evidence>
<keyword evidence="2" id="KW-0479">Metal-binding</keyword>
<dbReference type="GO" id="GO:0008270">
    <property type="term" value="F:zinc ion binding"/>
    <property type="evidence" value="ECO:0007669"/>
    <property type="project" value="UniProtKB-KW"/>
</dbReference>
<dbReference type="SUPFAM" id="SSF90209">
    <property type="entry name" value="Ran binding protein zinc finger-like"/>
    <property type="match status" value="1"/>
</dbReference>
<evidence type="ECO:0000259" key="8">
    <source>
        <dbReference type="PROSITE" id="PS50199"/>
    </source>
</evidence>
<accession>A0A813E0G6</accession>
<dbReference type="SMART" id="SM00547">
    <property type="entry name" value="ZnF_RBZ"/>
    <property type="match status" value="1"/>
</dbReference>
<reference evidence="9" key="1">
    <citation type="submission" date="2021-02" db="EMBL/GenBank/DDBJ databases">
        <authorList>
            <person name="Dougan E. K."/>
            <person name="Rhodes N."/>
            <person name="Thang M."/>
            <person name="Chan C."/>
        </authorList>
    </citation>
    <scope>NUCLEOTIDE SEQUENCE</scope>
</reference>
<dbReference type="InterPro" id="IPR003140">
    <property type="entry name" value="PLipase/COase/thioEstase"/>
</dbReference>
<keyword evidence="3 6" id="KW-0863">Zinc-finger</keyword>
<gene>
    <name evidence="9" type="ORF">PGLA1383_LOCUS10933</name>
</gene>
<evidence type="ECO:0000313" key="10">
    <source>
        <dbReference type="Proteomes" id="UP000654075"/>
    </source>
</evidence>
<dbReference type="InterPro" id="IPR029058">
    <property type="entry name" value="AB_hydrolase_fold"/>
</dbReference>
<keyword evidence="4" id="KW-0378">Hydrolase</keyword>
<sequence length="333" mass="36106">NPPEAGSCQACDAPLGSEWACQACTLRNPPAAQICGACETARNNDNDNNNNSPRRLALRASSGDSSSNSNNNSNNDNSSNNHSNNNNSNNNNNNSNNNNDSYNNNNNSNNSSILLQPELGLVPRTSLVFLHGFCNTADAYRDSPAFTLFRCQGLRVVLPTAPVLRIVAHQGVRRNAWYNYLTDHDGQQEDDIDEASLATTRAMVTAIVDAEARELGSHGRVLLGGASQGCCAAFDAFARHPARLGGFVGFVGHPLRATPVSESRQRDVPCAFYNGGADQTMRLSWVRPAIQQLELAGWSKVRSEIAPGVDHGTSEELESQWMDEFLQRIFASL</sequence>
<dbReference type="GO" id="GO:0008474">
    <property type="term" value="F:palmitoyl-(protein) hydrolase activity"/>
    <property type="evidence" value="ECO:0007669"/>
    <property type="project" value="TreeGrafter"/>
</dbReference>
<feature type="region of interest" description="Disordered" evidence="7">
    <location>
        <begin position="42"/>
        <end position="111"/>
    </location>
</feature>
<evidence type="ECO:0000256" key="3">
    <source>
        <dbReference type="ARBA" id="ARBA00022771"/>
    </source>
</evidence>
<organism evidence="9 10">
    <name type="scientific">Polarella glacialis</name>
    <name type="common">Dinoflagellate</name>
    <dbReference type="NCBI Taxonomy" id="89957"/>
    <lineage>
        <taxon>Eukaryota</taxon>
        <taxon>Sar</taxon>
        <taxon>Alveolata</taxon>
        <taxon>Dinophyceae</taxon>
        <taxon>Suessiales</taxon>
        <taxon>Suessiaceae</taxon>
        <taxon>Polarella</taxon>
    </lineage>
</organism>
<dbReference type="EMBL" id="CAJNNV010005577">
    <property type="protein sequence ID" value="CAE8592277.1"/>
    <property type="molecule type" value="Genomic_DNA"/>
</dbReference>
<evidence type="ECO:0000256" key="7">
    <source>
        <dbReference type="SAM" id="MobiDB-lite"/>
    </source>
</evidence>
<keyword evidence="5" id="KW-0862">Zinc</keyword>
<dbReference type="Pfam" id="PF02230">
    <property type="entry name" value="Abhydrolase_2"/>
    <property type="match status" value="1"/>
</dbReference>
<feature type="non-terminal residue" evidence="9">
    <location>
        <position position="1"/>
    </location>
</feature>
<dbReference type="SUPFAM" id="SSF53474">
    <property type="entry name" value="alpha/beta-Hydrolases"/>
    <property type="match status" value="1"/>
</dbReference>
<evidence type="ECO:0000256" key="6">
    <source>
        <dbReference type="PROSITE-ProRule" id="PRU00322"/>
    </source>
</evidence>
<dbReference type="Proteomes" id="UP000654075">
    <property type="component" value="Unassembled WGS sequence"/>
</dbReference>
<dbReference type="PANTHER" id="PTHR10655">
    <property type="entry name" value="LYSOPHOSPHOLIPASE-RELATED"/>
    <property type="match status" value="1"/>
</dbReference>
<protein>
    <recommendedName>
        <fullName evidence="8">RanBP2-type domain-containing protein</fullName>
    </recommendedName>
</protein>
<dbReference type="Gene3D" id="3.40.50.1820">
    <property type="entry name" value="alpha/beta hydrolase"/>
    <property type="match status" value="1"/>
</dbReference>
<dbReference type="AlphaFoldDB" id="A0A813E0G6"/>
<dbReference type="InterPro" id="IPR050565">
    <property type="entry name" value="LYPA1-2/EST-like"/>
</dbReference>
<dbReference type="Gene3D" id="4.10.1060.10">
    <property type="entry name" value="Zinc finger, RanBP2-type"/>
    <property type="match status" value="1"/>
</dbReference>
<evidence type="ECO:0000256" key="4">
    <source>
        <dbReference type="ARBA" id="ARBA00022801"/>
    </source>
</evidence>
<dbReference type="GO" id="GO:0005737">
    <property type="term" value="C:cytoplasm"/>
    <property type="evidence" value="ECO:0007669"/>
    <property type="project" value="TreeGrafter"/>
</dbReference>
<feature type="compositionally biased region" description="Low complexity" evidence="7">
    <location>
        <begin position="61"/>
        <end position="111"/>
    </location>
</feature>
<evidence type="ECO:0000313" key="9">
    <source>
        <dbReference type="EMBL" id="CAE8592277.1"/>
    </source>
</evidence>
<comment type="similarity">
    <text evidence="1">Belongs to the AB hydrolase superfamily. AB hydrolase 2 family.</text>
</comment>
<dbReference type="GO" id="GO:0052689">
    <property type="term" value="F:carboxylic ester hydrolase activity"/>
    <property type="evidence" value="ECO:0007669"/>
    <property type="project" value="TreeGrafter"/>
</dbReference>
<dbReference type="PANTHER" id="PTHR10655:SF17">
    <property type="entry name" value="LYSOPHOSPHOLIPASE-LIKE PROTEIN 1"/>
    <property type="match status" value="1"/>
</dbReference>
<dbReference type="OrthoDB" id="2418081at2759"/>
<dbReference type="PROSITE" id="PS01358">
    <property type="entry name" value="ZF_RANBP2_1"/>
    <property type="match status" value="1"/>
</dbReference>
<dbReference type="InterPro" id="IPR001876">
    <property type="entry name" value="Znf_RanBP2"/>
</dbReference>